<dbReference type="PANTHER" id="PTHR39156">
    <property type="entry name" value="RIBONUCLEASE M5"/>
    <property type="match status" value="1"/>
</dbReference>
<feature type="domain" description="Toprim" evidence="1">
    <location>
        <begin position="3"/>
        <end position="94"/>
    </location>
</feature>
<gene>
    <name evidence="2" type="ORF">SAMN05518846_103150</name>
</gene>
<dbReference type="RefSeq" id="WP_092267110.1">
    <property type="nucleotide sequence ID" value="NZ_FORT01000003.1"/>
</dbReference>
<dbReference type="SUPFAM" id="SSF110455">
    <property type="entry name" value="Toprim domain"/>
    <property type="match status" value="1"/>
</dbReference>
<dbReference type="GO" id="GO:0006364">
    <property type="term" value="P:rRNA processing"/>
    <property type="evidence" value="ECO:0007669"/>
    <property type="project" value="TreeGrafter"/>
</dbReference>
<dbReference type="InterPro" id="IPR034141">
    <property type="entry name" value="TOPRIM_RNase_M5-like"/>
</dbReference>
<dbReference type="Pfam" id="PF01751">
    <property type="entry name" value="Toprim"/>
    <property type="match status" value="1"/>
</dbReference>
<dbReference type="Gene3D" id="3.40.1360.10">
    <property type="match status" value="1"/>
</dbReference>
<protein>
    <submittedName>
        <fullName evidence="2">Toprim domain protein</fullName>
    </submittedName>
</protein>
<dbReference type="PANTHER" id="PTHR39156:SF2">
    <property type="entry name" value="DNA PRIMASE (BACTERIAL TYPE) AND SMALL PRIMASE-LIKE PROTEINS"/>
    <property type="match status" value="1"/>
</dbReference>
<keyword evidence="3" id="KW-1185">Reference proteome</keyword>
<dbReference type="EMBL" id="FORT01000003">
    <property type="protein sequence ID" value="SFJ37025.1"/>
    <property type="molecule type" value="Genomic_DNA"/>
</dbReference>
<proteinExistence type="predicted"/>
<evidence type="ECO:0000313" key="2">
    <source>
        <dbReference type="EMBL" id="SFJ37025.1"/>
    </source>
</evidence>
<name>A0A1I3QT07_9BACL</name>
<accession>A0A1I3QT07</accession>
<dbReference type="PROSITE" id="PS50880">
    <property type="entry name" value="TOPRIM"/>
    <property type="match status" value="1"/>
</dbReference>
<sequence length="115" mass="12916">MAGCVIIVEGKTDKERLLKILAEPVTILCTYGTYSAERGEELLLQAQDADEIYLFTDEDFSGKKLRAHLMEDFPRAIHLHTQKMYGEVANTPLPILAEILDRAGLSVNTEHLELD</sequence>
<evidence type="ECO:0000313" key="3">
    <source>
        <dbReference type="Proteomes" id="UP000198915"/>
    </source>
</evidence>
<dbReference type="GO" id="GO:0043822">
    <property type="term" value="F:ribonuclease M5 activity"/>
    <property type="evidence" value="ECO:0007669"/>
    <property type="project" value="TreeGrafter"/>
</dbReference>
<dbReference type="SMART" id="SM00493">
    <property type="entry name" value="TOPRIM"/>
    <property type="match status" value="1"/>
</dbReference>
<dbReference type="AlphaFoldDB" id="A0A1I3QT07"/>
<evidence type="ECO:0000259" key="1">
    <source>
        <dbReference type="PROSITE" id="PS50880"/>
    </source>
</evidence>
<dbReference type="CDD" id="cd01027">
    <property type="entry name" value="TOPRIM_RNase_M5_like"/>
    <property type="match status" value="1"/>
</dbReference>
<dbReference type="Proteomes" id="UP000198915">
    <property type="component" value="Unassembled WGS sequence"/>
</dbReference>
<reference evidence="3" key="1">
    <citation type="submission" date="2016-10" db="EMBL/GenBank/DDBJ databases">
        <authorList>
            <person name="Varghese N."/>
            <person name="Submissions S."/>
        </authorList>
    </citation>
    <scope>NUCLEOTIDE SEQUENCE [LARGE SCALE GENOMIC DNA]</scope>
    <source>
        <strain evidence="3">OK042</strain>
    </source>
</reference>
<dbReference type="InterPro" id="IPR006171">
    <property type="entry name" value="TOPRIM_dom"/>
</dbReference>
<dbReference type="STRING" id="1884381.SAMN05518846_103150"/>
<organism evidence="2 3">
    <name type="scientific">Brevibacillus centrosporus</name>
    <dbReference type="NCBI Taxonomy" id="54910"/>
    <lineage>
        <taxon>Bacteria</taxon>
        <taxon>Bacillati</taxon>
        <taxon>Bacillota</taxon>
        <taxon>Bacilli</taxon>
        <taxon>Bacillales</taxon>
        <taxon>Paenibacillaceae</taxon>
        <taxon>Brevibacillus</taxon>
    </lineage>
</organism>